<reference evidence="1 2" key="1">
    <citation type="submission" date="2018-03" db="EMBL/GenBank/DDBJ databases">
        <title>Genomic Encyclopedia of Type Strains, Phase III (KMG-III): the genomes of soil and plant-associated and newly described type strains.</title>
        <authorList>
            <person name="Whitman W."/>
        </authorList>
    </citation>
    <scope>NUCLEOTIDE SEQUENCE [LARGE SCALE GENOMIC DNA]</scope>
    <source>
        <strain evidence="1 2">CGMCC 1.12259</strain>
    </source>
</reference>
<dbReference type="Gene3D" id="3.40.630.30">
    <property type="match status" value="1"/>
</dbReference>
<dbReference type="EMBL" id="PYAT01000011">
    <property type="protein sequence ID" value="PSL31638.1"/>
    <property type="molecule type" value="Genomic_DNA"/>
</dbReference>
<dbReference type="SUPFAM" id="SSF55729">
    <property type="entry name" value="Acyl-CoA N-acyltransferases (Nat)"/>
    <property type="match status" value="1"/>
</dbReference>
<comment type="caution">
    <text evidence="1">The sequence shown here is derived from an EMBL/GenBank/DDBJ whole genome shotgun (WGS) entry which is preliminary data.</text>
</comment>
<sequence>MISQLKTGVKNMYELVSVREHVRWQKILDLFQFSDIYYTAQYFLSAIKLDPGEPLLFYYVDDEGEVAYPFIKRLINEEDASYFDITTPFGYGGPLLKIKGDGEKLTKNFRRAFERFCRDEKIIVELIRFHPIANNASFFINQLPLYPMYATYTLDIKQHVQQLKTNKSYTNNSPNSDNQVIIKKLGTVRHLFDFLVLYYSAARRREEADSYYFFTNDYFEALISSLGPSLHLFGAYQEEKLVSACYVLAMGDTIFYHLEGSVSGQRDENACQSLLWKIAEWGEENHFSYLHLGGDFKGDHEPRKNLKQEISNMEPATFFIGQHVHDVPVYSKLVSSKETDLVKRYRYG</sequence>
<evidence type="ECO:0000313" key="2">
    <source>
        <dbReference type="Proteomes" id="UP000242682"/>
    </source>
</evidence>
<dbReference type="InterPro" id="IPR016181">
    <property type="entry name" value="Acyl_CoA_acyltransferase"/>
</dbReference>
<dbReference type="GO" id="GO:0016740">
    <property type="term" value="F:transferase activity"/>
    <property type="evidence" value="ECO:0007669"/>
    <property type="project" value="UniProtKB-KW"/>
</dbReference>
<name>A0A2P8GCD3_9BACL</name>
<evidence type="ECO:0000313" key="1">
    <source>
        <dbReference type="EMBL" id="PSL31638.1"/>
    </source>
</evidence>
<protein>
    <submittedName>
        <fullName evidence="1">Acetyltransferase (GNAT) family protein</fullName>
    </submittedName>
</protein>
<keyword evidence="1" id="KW-0808">Transferase</keyword>
<dbReference type="AlphaFoldDB" id="A0A2P8GCD3"/>
<proteinExistence type="predicted"/>
<accession>A0A2P8GCD3</accession>
<gene>
    <name evidence="1" type="ORF">B0H99_11120</name>
</gene>
<keyword evidence="2" id="KW-1185">Reference proteome</keyword>
<organism evidence="1 2">
    <name type="scientific">Planomicrobium soli</name>
    <dbReference type="NCBI Taxonomy" id="1176648"/>
    <lineage>
        <taxon>Bacteria</taxon>
        <taxon>Bacillati</taxon>
        <taxon>Bacillota</taxon>
        <taxon>Bacilli</taxon>
        <taxon>Bacillales</taxon>
        <taxon>Caryophanaceae</taxon>
        <taxon>Planomicrobium</taxon>
    </lineage>
</organism>
<dbReference type="Proteomes" id="UP000242682">
    <property type="component" value="Unassembled WGS sequence"/>
</dbReference>